<evidence type="ECO:0000313" key="2">
    <source>
        <dbReference type="EMBL" id="CAI9289354.1"/>
    </source>
</evidence>
<reference evidence="2" key="1">
    <citation type="submission" date="2023-04" db="EMBL/GenBank/DDBJ databases">
        <authorList>
            <person name="Vijverberg K."/>
            <person name="Xiong W."/>
            <person name="Schranz E."/>
        </authorList>
    </citation>
    <scope>NUCLEOTIDE SEQUENCE</scope>
</reference>
<organism evidence="2 3">
    <name type="scientific">Lactuca saligna</name>
    <name type="common">Willowleaf lettuce</name>
    <dbReference type="NCBI Taxonomy" id="75948"/>
    <lineage>
        <taxon>Eukaryota</taxon>
        <taxon>Viridiplantae</taxon>
        <taxon>Streptophyta</taxon>
        <taxon>Embryophyta</taxon>
        <taxon>Tracheophyta</taxon>
        <taxon>Spermatophyta</taxon>
        <taxon>Magnoliopsida</taxon>
        <taxon>eudicotyledons</taxon>
        <taxon>Gunneridae</taxon>
        <taxon>Pentapetalae</taxon>
        <taxon>asterids</taxon>
        <taxon>campanulids</taxon>
        <taxon>Asterales</taxon>
        <taxon>Asteraceae</taxon>
        <taxon>Cichorioideae</taxon>
        <taxon>Cichorieae</taxon>
        <taxon>Lactucinae</taxon>
        <taxon>Lactuca</taxon>
    </lineage>
</organism>
<feature type="region of interest" description="Disordered" evidence="1">
    <location>
        <begin position="64"/>
        <end position="114"/>
    </location>
</feature>
<sequence length="137" mass="15647">MRNTKTTSFKSKFKNTQETIFNLDEHVDDFVAPPIEADPVPINVDTTSQTNVKRTYHTRSTPVKENISTQPTEGVRSEPNDMNIVGSSKIKKHRKTTSRSEHGKNNVYSGKSEVNKDKEDIIPIEHKCKKAKKERFC</sequence>
<gene>
    <name evidence="2" type="ORF">LSALG_LOCUS28595</name>
</gene>
<dbReference type="EMBL" id="OX465082">
    <property type="protein sequence ID" value="CAI9289354.1"/>
    <property type="molecule type" value="Genomic_DNA"/>
</dbReference>
<accession>A0AA35ZC17</accession>
<keyword evidence="3" id="KW-1185">Reference proteome</keyword>
<protein>
    <submittedName>
        <fullName evidence="2">Uncharacterized protein</fullName>
    </submittedName>
</protein>
<evidence type="ECO:0000313" key="3">
    <source>
        <dbReference type="Proteomes" id="UP001177003"/>
    </source>
</evidence>
<dbReference type="AlphaFoldDB" id="A0AA35ZC17"/>
<dbReference type="Proteomes" id="UP001177003">
    <property type="component" value="Chromosome 6"/>
</dbReference>
<proteinExistence type="predicted"/>
<name>A0AA35ZC17_LACSI</name>
<evidence type="ECO:0000256" key="1">
    <source>
        <dbReference type="SAM" id="MobiDB-lite"/>
    </source>
</evidence>